<dbReference type="Proteomes" id="UP001162734">
    <property type="component" value="Chromosome"/>
</dbReference>
<keyword evidence="4 6" id="KW-1133">Transmembrane helix</keyword>
<reference evidence="8" key="1">
    <citation type="journal article" date="2022" name="Int. J. Syst. Evol. Microbiol.">
        <title>Anaeromyxobacter oryzae sp. nov., Anaeromyxobacter diazotrophicus sp. nov. and Anaeromyxobacter paludicola sp. nov., isolated from paddy soils.</title>
        <authorList>
            <person name="Itoh H."/>
            <person name="Xu Z."/>
            <person name="Mise K."/>
            <person name="Masuda Y."/>
            <person name="Ushijima N."/>
            <person name="Hayakawa C."/>
            <person name="Shiratori Y."/>
            <person name="Senoo K."/>
        </authorList>
    </citation>
    <scope>NUCLEOTIDE SEQUENCE [LARGE SCALE GENOMIC DNA]</scope>
    <source>
        <strain evidence="8">Red630</strain>
    </source>
</reference>
<evidence type="ECO:0000256" key="5">
    <source>
        <dbReference type="ARBA" id="ARBA00023136"/>
    </source>
</evidence>
<evidence type="ECO:0000256" key="3">
    <source>
        <dbReference type="ARBA" id="ARBA00022692"/>
    </source>
</evidence>
<feature type="transmembrane region" description="Helical" evidence="6">
    <location>
        <begin position="100"/>
        <end position="121"/>
    </location>
</feature>
<feature type="transmembrane region" description="Helical" evidence="6">
    <location>
        <begin position="133"/>
        <end position="149"/>
    </location>
</feature>
<gene>
    <name evidence="7" type="ORF">AMPC_33170</name>
</gene>
<accession>A0ABN6NAH0</accession>
<organism evidence="7 8">
    <name type="scientific">Anaeromyxobacter paludicola</name>
    <dbReference type="NCBI Taxonomy" id="2918171"/>
    <lineage>
        <taxon>Bacteria</taxon>
        <taxon>Pseudomonadati</taxon>
        <taxon>Myxococcota</taxon>
        <taxon>Myxococcia</taxon>
        <taxon>Myxococcales</taxon>
        <taxon>Cystobacterineae</taxon>
        <taxon>Anaeromyxobacteraceae</taxon>
        <taxon>Anaeromyxobacter</taxon>
    </lineage>
</organism>
<evidence type="ECO:0000313" key="8">
    <source>
        <dbReference type="Proteomes" id="UP001162734"/>
    </source>
</evidence>
<evidence type="ECO:0000256" key="1">
    <source>
        <dbReference type="ARBA" id="ARBA00004651"/>
    </source>
</evidence>
<keyword evidence="5 6" id="KW-0472">Membrane</keyword>
<dbReference type="PANTHER" id="PTHR30482">
    <property type="entry name" value="HIGH-AFFINITY BRANCHED-CHAIN AMINO ACID TRANSPORT SYSTEM PERMEASE"/>
    <property type="match status" value="1"/>
</dbReference>
<comment type="subcellular location">
    <subcellularLocation>
        <location evidence="1">Cell membrane</location>
        <topology evidence="1">Multi-pass membrane protein</topology>
    </subcellularLocation>
</comment>
<name>A0ABN6NAH0_9BACT</name>
<dbReference type="InterPro" id="IPR001851">
    <property type="entry name" value="ABC_transp_permease"/>
</dbReference>
<sequence length="353" mass="37680">MRLARNHLYSLAATAAFLALLVAGDLWFDSFSLRVWNLCAIYVVLALSLNLVNGFTGLFSLGHAGFMAVGAYTCALLTMTPEQKEMNFFLAPIVPWLAHVHLPFLPALLAAGIVAAALGFLIGAPALRLKDDYLAIATLGFAEIIRVVLTNTQSLTNGALGLKGLPMFSTTWVVWPCAALSVAFMVLLTRSSYGRAMKAVRDDEIAAGAMGIDVFRVKVVSFAASSFMAGVGGALLGHLLTTIDPKMFTFMLTFNILLVVVLGGIGSITGSVISAVAVTVGMEALRFLDGPLDFGIFALEARPGLRMVVFSLVLMGVVLFRQRGLMGNREFSWSMLSRAGLLPRTAEGRDGHA</sequence>
<feature type="transmembrane region" description="Helical" evidence="6">
    <location>
        <begin position="33"/>
        <end position="52"/>
    </location>
</feature>
<keyword evidence="8" id="KW-1185">Reference proteome</keyword>
<keyword evidence="3 6" id="KW-0812">Transmembrane</keyword>
<feature type="transmembrane region" description="Helical" evidence="6">
    <location>
        <begin position="169"/>
        <end position="188"/>
    </location>
</feature>
<evidence type="ECO:0000256" key="4">
    <source>
        <dbReference type="ARBA" id="ARBA00022989"/>
    </source>
</evidence>
<feature type="transmembrane region" description="Helical" evidence="6">
    <location>
        <begin position="59"/>
        <end position="80"/>
    </location>
</feature>
<evidence type="ECO:0000256" key="2">
    <source>
        <dbReference type="ARBA" id="ARBA00022475"/>
    </source>
</evidence>
<keyword evidence="2" id="KW-1003">Cell membrane</keyword>
<dbReference type="Pfam" id="PF02653">
    <property type="entry name" value="BPD_transp_2"/>
    <property type="match status" value="1"/>
</dbReference>
<feature type="transmembrane region" description="Helical" evidence="6">
    <location>
        <begin position="219"/>
        <end position="241"/>
    </location>
</feature>
<dbReference type="CDD" id="cd06581">
    <property type="entry name" value="TM_PBP1_LivM_like"/>
    <property type="match status" value="1"/>
</dbReference>
<proteinExistence type="predicted"/>
<evidence type="ECO:0000256" key="6">
    <source>
        <dbReference type="SAM" id="Phobius"/>
    </source>
</evidence>
<dbReference type="PANTHER" id="PTHR30482:SF10">
    <property type="entry name" value="HIGH-AFFINITY BRANCHED-CHAIN AMINO ACID TRANSPORT PROTEIN BRAE"/>
    <property type="match status" value="1"/>
</dbReference>
<dbReference type="RefSeq" id="WP_248342597.1">
    <property type="nucleotide sequence ID" value="NZ_AP025592.1"/>
</dbReference>
<dbReference type="InterPro" id="IPR043428">
    <property type="entry name" value="LivM-like"/>
</dbReference>
<protein>
    <submittedName>
        <fullName evidence="7">Branched-chain amino acid ABC transporter permease</fullName>
    </submittedName>
</protein>
<dbReference type="EMBL" id="AP025592">
    <property type="protein sequence ID" value="BDG10204.1"/>
    <property type="molecule type" value="Genomic_DNA"/>
</dbReference>
<evidence type="ECO:0000313" key="7">
    <source>
        <dbReference type="EMBL" id="BDG10204.1"/>
    </source>
</evidence>